<evidence type="ECO:0000313" key="2">
    <source>
        <dbReference type="EMBL" id="KAK5914973.1"/>
    </source>
</evidence>
<dbReference type="AlphaFoldDB" id="A0AAN8D6Q1"/>
<dbReference type="EMBL" id="JAULUE010002046">
    <property type="protein sequence ID" value="KAK5914973.1"/>
    <property type="molecule type" value="Genomic_DNA"/>
</dbReference>
<organism evidence="2 3">
    <name type="scientific">Champsocephalus esox</name>
    <name type="common">pike icefish</name>
    <dbReference type="NCBI Taxonomy" id="159716"/>
    <lineage>
        <taxon>Eukaryota</taxon>
        <taxon>Metazoa</taxon>
        <taxon>Chordata</taxon>
        <taxon>Craniata</taxon>
        <taxon>Vertebrata</taxon>
        <taxon>Euteleostomi</taxon>
        <taxon>Actinopterygii</taxon>
        <taxon>Neopterygii</taxon>
        <taxon>Teleostei</taxon>
        <taxon>Neoteleostei</taxon>
        <taxon>Acanthomorphata</taxon>
        <taxon>Eupercaria</taxon>
        <taxon>Perciformes</taxon>
        <taxon>Notothenioidei</taxon>
        <taxon>Channichthyidae</taxon>
        <taxon>Champsocephalus</taxon>
    </lineage>
</organism>
<sequence>MICSFLTPETRGRGCETQTENKSTRDRQVEGGGGTVEREGGGTKVGLHGVSIQMRVFVEGVHAFVEPKDLSSVCCRWWQPAVRGAQGERERGEAR</sequence>
<gene>
    <name evidence="2" type="ORF">CesoFtcFv8_000608</name>
</gene>
<evidence type="ECO:0000313" key="3">
    <source>
        <dbReference type="Proteomes" id="UP001335648"/>
    </source>
</evidence>
<protein>
    <submittedName>
        <fullName evidence="2">Uncharacterized protein</fullName>
    </submittedName>
</protein>
<accession>A0AAN8D6Q1</accession>
<reference evidence="2 3" key="1">
    <citation type="journal article" date="2023" name="Mol. Biol. Evol.">
        <title>Genomics of Secondarily Temperate Adaptation in the Only Non-Antarctic Icefish.</title>
        <authorList>
            <person name="Rivera-Colon A.G."/>
            <person name="Rayamajhi N."/>
            <person name="Minhas B.F."/>
            <person name="Madrigal G."/>
            <person name="Bilyk K.T."/>
            <person name="Yoon V."/>
            <person name="Hune M."/>
            <person name="Gregory S."/>
            <person name="Cheng C.H.C."/>
            <person name="Catchen J.M."/>
        </authorList>
    </citation>
    <scope>NUCLEOTIDE SEQUENCE [LARGE SCALE GENOMIC DNA]</scope>
    <source>
        <strain evidence="2">JC2023a</strain>
    </source>
</reference>
<evidence type="ECO:0000256" key="1">
    <source>
        <dbReference type="SAM" id="MobiDB-lite"/>
    </source>
</evidence>
<proteinExistence type="predicted"/>
<dbReference type="Proteomes" id="UP001335648">
    <property type="component" value="Unassembled WGS sequence"/>
</dbReference>
<feature type="region of interest" description="Disordered" evidence="1">
    <location>
        <begin position="1"/>
        <end position="44"/>
    </location>
</feature>
<comment type="caution">
    <text evidence="2">The sequence shown here is derived from an EMBL/GenBank/DDBJ whole genome shotgun (WGS) entry which is preliminary data.</text>
</comment>
<keyword evidence="3" id="KW-1185">Reference proteome</keyword>
<name>A0AAN8D6Q1_9TELE</name>